<dbReference type="AlphaFoldDB" id="A0A6H2ELQ2"/>
<accession>A0A6H2ELQ2</accession>
<dbReference type="KEGG" id="arca:HC352_05495"/>
<evidence type="ECO:0000313" key="1">
    <source>
        <dbReference type="EMBL" id="QJC22008.1"/>
    </source>
</evidence>
<evidence type="ECO:0008006" key="3">
    <source>
        <dbReference type="Google" id="ProtNLM"/>
    </source>
</evidence>
<evidence type="ECO:0000313" key="2">
    <source>
        <dbReference type="Proteomes" id="UP000502298"/>
    </source>
</evidence>
<dbReference type="Proteomes" id="UP000502298">
    <property type="component" value="Chromosome"/>
</dbReference>
<keyword evidence="2" id="KW-1185">Reference proteome</keyword>
<dbReference type="RefSeq" id="WP_168917942.1">
    <property type="nucleotide sequence ID" value="NZ_CP050804.1"/>
</dbReference>
<reference evidence="1 2" key="1">
    <citation type="submission" date="2020-03" db="EMBL/GenBank/DDBJ databases">
        <title>Complete genome of Arcanobacterium buesumensis sp. nov. strain 2701.</title>
        <authorList>
            <person name="Borowiak M."/>
            <person name="Alssahen M."/>
            <person name="Laemmler C."/>
            <person name="Malorny B."/>
            <person name="Hassan A."/>
            <person name="Prenger-Berninghoff E."/>
            <person name="Ploetz M."/>
            <person name="Abdulmawjood A."/>
        </authorList>
    </citation>
    <scope>NUCLEOTIDE SEQUENCE [LARGE SCALE GENOMIC DNA]</scope>
    <source>
        <strain evidence="1 2">2701</strain>
    </source>
</reference>
<dbReference type="EMBL" id="CP050804">
    <property type="protein sequence ID" value="QJC22008.1"/>
    <property type="molecule type" value="Genomic_DNA"/>
</dbReference>
<gene>
    <name evidence="1" type="ORF">HC352_05495</name>
</gene>
<organism evidence="1 2">
    <name type="scientific">Arcanobacterium buesumense</name>
    <dbReference type="NCBI Taxonomy" id="2722751"/>
    <lineage>
        <taxon>Bacteria</taxon>
        <taxon>Bacillati</taxon>
        <taxon>Actinomycetota</taxon>
        <taxon>Actinomycetes</taxon>
        <taxon>Actinomycetales</taxon>
        <taxon>Actinomycetaceae</taxon>
        <taxon>Arcanobacterium</taxon>
    </lineage>
</organism>
<proteinExistence type="predicted"/>
<protein>
    <recommendedName>
        <fullName evidence="3">DUF3168 domain-containing protein</fullName>
    </recommendedName>
</protein>
<sequence>MTTSDVAVIKALGGVLGVPVFGEVPGDRPKRFVTVERVAGKCGRIIDKPTFAIQAWAESKAEASKLAQEAADAFNDLPATVAQLGAADVVSIYSFPDPESRSARYQLTANAVFIKNNLPLKGEEDG</sequence>
<name>A0A6H2ELQ2_9ACTO</name>